<dbReference type="PANTHER" id="PTHR31379">
    <property type="entry name" value="F-BOX C PROTEIN-RELATED-RELATED"/>
    <property type="match status" value="1"/>
</dbReference>
<dbReference type="AlphaFoldDB" id="A0A2G5UZG1"/>
<dbReference type="PANTHER" id="PTHR31379:SF1">
    <property type="entry name" value="F-BOX C PROTEIN-RELATED"/>
    <property type="match status" value="1"/>
</dbReference>
<evidence type="ECO:0000313" key="2">
    <source>
        <dbReference type="EMBL" id="PIC44895.1"/>
    </source>
</evidence>
<dbReference type="Pfam" id="PF12078">
    <property type="entry name" value="DUF3557"/>
    <property type="match status" value="2"/>
</dbReference>
<feature type="region of interest" description="Disordered" evidence="1">
    <location>
        <begin position="386"/>
        <end position="416"/>
    </location>
</feature>
<dbReference type="InterPro" id="IPR021942">
    <property type="entry name" value="DUF3557"/>
</dbReference>
<accession>A0A2G5UZG1</accession>
<evidence type="ECO:0000256" key="1">
    <source>
        <dbReference type="SAM" id="MobiDB-lite"/>
    </source>
</evidence>
<sequence length="786" mass="91151">MIDISSELKDEDSKPLNDAPLKSVLMHLDANQRFQLSNRAAHPSFRSIEKSVSLRIQKLEFHQMKTTINGTAYQLGIIRKFKNPVEETQEVWNDNIVGGTLYDLDGFEFSEENEEAGNLNLHFSERPSIAPESFKSQCVPWIQFRVNFKRKECLEYTKSIRSASKYIDSQFFANRFSPILVNFLGIGNGNMEISLPNLVQFQIQELSIVRKVSRTLNVISNVLDPLSFPLEMLQMIHNPESLDDYDHQIVQQAKRLYLFHNTCDEFQGNPAHWRMFQSGTYIVDASRLPFRYFTRMARNWIKDRAPIGTNFSAGFREKGQKVMDHIQESFGVNRSKRSRLIWIPMNEQSRIGVSFDKQNPSNSHGVPFIFKMEVVPKRIGKARPLVSTHSLPVSEESSSTMDDSSRERKDEDSKPLNYESLKSVLMSLDANKRFQLSKRAAHPSFRSIEKSVSLRIQKLEFHQMKTTINGTAYQLGIIRKFKNPAQEPQEVWNDNIVGGTPYDLDGFEFSEENEEAGNLNLHFSERPSIAPESFKDQCVPWIQFRVNFERKECLEYTKSIRSASKYINSQFFENRCSPILVHFLVIGHENMKICLPKEFRIKIQNLSIGYRLSRTLNVISNVLDASSFPLKMLEMTHTRKGLQLDDYNNQIVQQAERLNLYYFSRTQFEGDPAQWRMFQSGTNIVDASRLPSEYFTQLARNWIKDQAPIGTNFSAGFRESEKGQKVMDHIQESFGVNRSKRHNLLWIPLNEQCEIQVSFDVQNPSQYFGTSVTLKMQVIPRRYRKT</sequence>
<proteinExistence type="predicted"/>
<dbReference type="Proteomes" id="UP000230233">
    <property type="component" value="Chromosome II"/>
</dbReference>
<evidence type="ECO:0000313" key="3">
    <source>
        <dbReference type="Proteomes" id="UP000230233"/>
    </source>
</evidence>
<comment type="caution">
    <text evidence="2">The sequence shown here is derived from an EMBL/GenBank/DDBJ whole genome shotgun (WGS) entry which is preliminary data.</text>
</comment>
<reference evidence="3" key="1">
    <citation type="submission" date="2017-10" db="EMBL/GenBank/DDBJ databases">
        <title>Rapid genome shrinkage in a self-fertile nematode reveals novel sperm competition proteins.</title>
        <authorList>
            <person name="Yin D."/>
            <person name="Schwarz E.M."/>
            <person name="Thomas C.G."/>
            <person name="Felde R.L."/>
            <person name="Korf I.F."/>
            <person name="Cutter A.D."/>
            <person name="Schartner C.M."/>
            <person name="Ralston E.J."/>
            <person name="Meyer B.J."/>
            <person name="Haag E.S."/>
        </authorList>
    </citation>
    <scope>NUCLEOTIDE SEQUENCE [LARGE SCALE GENOMIC DNA]</scope>
    <source>
        <strain evidence="3">JU1422</strain>
    </source>
</reference>
<name>A0A2G5UZG1_9PELO</name>
<feature type="compositionally biased region" description="Basic and acidic residues" evidence="1">
    <location>
        <begin position="403"/>
        <end position="414"/>
    </location>
</feature>
<gene>
    <name evidence="2" type="primary">Cnig_chr_II.g5105</name>
    <name evidence="2" type="ORF">B9Z55_005105</name>
</gene>
<keyword evidence="3" id="KW-1185">Reference proteome</keyword>
<dbReference type="EMBL" id="PDUG01000002">
    <property type="protein sequence ID" value="PIC44895.1"/>
    <property type="molecule type" value="Genomic_DNA"/>
</dbReference>
<organism evidence="2 3">
    <name type="scientific">Caenorhabditis nigoni</name>
    <dbReference type="NCBI Taxonomy" id="1611254"/>
    <lineage>
        <taxon>Eukaryota</taxon>
        <taxon>Metazoa</taxon>
        <taxon>Ecdysozoa</taxon>
        <taxon>Nematoda</taxon>
        <taxon>Chromadorea</taxon>
        <taxon>Rhabditida</taxon>
        <taxon>Rhabditina</taxon>
        <taxon>Rhabditomorpha</taxon>
        <taxon>Rhabditoidea</taxon>
        <taxon>Rhabditidae</taxon>
        <taxon>Peloderinae</taxon>
        <taxon>Caenorhabditis</taxon>
    </lineage>
</organism>
<protein>
    <submittedName>
        <fullName evidence="2">Uncharacterized protein</fullName>
    </submittedName>
</protein>